<accession>A0ACC4CAX8</accession>
<keyword evidence="2" id="KW-1185">Reference proteome</keyword>
<organism evidence="1 2">
    <name type="scientific">Populus alba</name>
    <name type="common">White poplar</name>
    <dbReference type="NCBI Taxonomy" id="43335"/>
    <lineage>
        <taxon>Eukaryota</taxon>
        <taxon>Viridiplantae</taxon>
        <taxon>Streptophyta</taxon>
        <taxon>Embryophyta</taxon>
        <taxon>Tracheophyta</taxon>
        <taxon>Spermatophyta</taxon>
        <taxon>Magnoliopsida</taxon>
        <taxon>eudicotyledons</taxon>
        <taxon>Gunneridae</taxon>
        <taxon>Pentapetalae</taxon>
        <taxon>rosids</taxon>
        <taxon>fabids</taxon>
        <taxon>Malpighiales</taxon>
        <taxon>Salicaceae</taxon>
        <taxon>Saliceae</taxon>
        <taxon>Populus</taxon>
    </lineage>
</organism>
<sequence length="1232" mass="134773">MLFCYHDIANGLCQNEGNTVTMIVVKKFPRDRHPSTPKIVTCDEDFHTPYPGRHLIPHTHRRRHPQCNQINKSPPSDPRSGLNPFPITWPAPSDKRPASFDRDNHQPYTCKWRGAVARKEEIKRLLVLAAEEAARAEFEAAASYGTVPVVTNNYQCAVCFCSTTTRCARCKAVRYCSGKCQIIHWRQGHKEECHPPTTKYHINDDGGNPGQRAAKGDQHDIYDGRYEKRPVDTFLVEPVVSDSNYSPGVSFVKDDDIKVDSVLDTEGTDSIFESSGTSFSGFSTPTGSSFSEFSAHSGGESSDNVSVSESIGSNETEGSDGQMPADTAPDTPKSSLNKVDVTKPLSPKFATLVDSVDSFNKLSKSNQSKPHGNDGESQCSSSSSGHIISARNDDSITKPTKVSSGFWGRTLDSAVSSSDTMDRSAMSNLTGPVNGKPSNDESFLHFKFNLSGSDAPTQHAKSTRVNDIILDDALPSASDRALSSEKNGVDAQKVKNSPSISRKKSSHIDVNSHGDLNVSSERKSVSSSSSYGHVFSSSGGVKLDAGASKVCRSQSLISERSDVVVNDPVGALHLSKSRLSSNASQTHLTSTIGGHSVSSVQYGNVELGAGSSSQMASYSPSSINGLKSSVRKVVDQFRGPKCGRYSKKGLFPYDLFVKLYNSSKVEMRPCGLINCGNSCYANAVLQCLAFTPPLTSFFVQGLHSKACLNRECCFSCEFESIILKAKEGKSPLSPLGILSQLQNIGSQLGNGREEDAHEFLRYAIDAMQSVCLKEAGVNAMDSFAEETTLIGLTFGGYLHSKIKCMKCHYKSERQERMMDLTVEIEGDIGKLEDALRRFTSAEILDGDNKYQCGRCKSYEKAKKKMTILEAPNVLTIALKRFQVDLEIKDGILFPCYRQILIFFITVLDFQSGKFGKLNKSIRFPEILDLAPYMSGTSDKSPIYRLYGVIVHLDVMNAAFSGHYVCYVKNIQNKWFKIDDSTVTAVELERVLSKGAYMLLYARCSPRAPRSIRSRIISSDPKNKCNTSKINATNTALDSRSTSMQSSAFQLHPDSIPPDNLASVESFYMKFHRLQRILEEDSSSDNFSFTSGNSDEGSCSTDSTHDSTSTDDLSDYIFGGWNSWQNTSDSDTSSSSPPLYSRQSPHGEMNQHGSYAYSGVGGSDLWDRKPSGSSKLVYMEGKGGTFLHSDTAKQGRKLASSRSYDSTKLGSVNPLNGVKSGVSFRRTASERTD</sequence>
<comment type="caution">
    <text evidence="1">The sequence shown here is derived from an EMBL/GenBank/DDBJ whole genome shotgun (WGS) entry which is preliminary data.</text>
</comment>
<gene>
    <name evidence="1" type="ORF">D5086_010899</name>
</gene>
<proteinExistence type="predicted"/>
<evidence type="ECO:0000313" key="1">
    <source>
        <dbReference type="EMBL" id="KAL3592259.1"/>
    </source>
</evidence>
<protein>
    <submittedName>
        <fullName evidence="1">Uncharacterized protein</fullName>
    </submittedName>
</protein>
<reference evidence="1 2" key="1">
    <citation type="journal article" date="2024" name="Plant Biotechnol. J.">
        <title>Genome and CRISPR/Cas9 system of a widespread forest tree (Populus alba) in the world.</title>
        <authorList>
            <person name="Liu Y.J."/>
            <person name="Jiang P.F."/>
            <person name="Han X.M."/>
            <person name="Li X.Y."/>
            <person name="Wang H.M."/>
            <person name="Wang Y.J."/>
            <person name="Wang X.X."/>
            <person name="Zeng Q.Y."/>
        </authorList>
    </citation>
    <scope>NUCLEOTIDE SEQUENCE [LARGE SCALE GENOMIC DNA]</scope>
    <source>
        <strain evidence="2">cv. PAL-ZL1</strain>
    </source>
</reference>
<dbReference type="Proteomes" id="UP000309997">
    <property type="component" value="Unassembled WGS sequence"/>
</dbReference>
<dbReference type="EMBL" id="RCHU02000005">
    <property type="protein sequence ID" value="KAL3592259.1"/>
    <property type="molecule type" value="Genomic_DNA"/>
</dbReference>
<name>A0ACC4CAX8_POPAL</name>
<evidence type="ECO:0000313" key="2">
    <source>
        <dbReference type="Proteomes" id="UP000309997"/>
    </source>
</evidence>